<dbReference type="OrthoDB" id="9844917at2"/>
<dbReference type="EMBL" id="RCUY01000018">
    <property type="protein sequence ID" value="RLP78576.1"/>
    <property type="molecule type" value="Genomic_DNA"/>
</dbReference>
<feature type="region of interest" description="Disordered" evidence="1">
    <location>
        <begin position="1"/>
        <end position="23"/>
    </location>
</feature>
<organism evidence="2 3">
    <name type="scientific">Mycetocola lacteus</name>
    <dbReference type="NCBI Taxonomy" id="76637"/>
    <lineage>
        <taxon>Bacteria</taxon>
        <taxon>Bacillati</taxon>
        <taxon>Actinomycetota</taxon>
        <taxon>Actinomycetes</taxon>
        <taxon>Micrococcales</taxon>
        <taxon>Microbacteriaceae</taxon>
        <taxon>Mycetocola</taxon>
    </lineage>
</organism>
<proteinExistence type="predicted"/>
<reference evidence="2 3" key="1">
    <citation type="submission" date="2018-10" db="EMBL/GenBank/DDBJ databases">
        <authorList>
            <person name="Li J."/>
        </authorList>
    </citation>
    <scope>NUCLEOTIDE SEQUENCE [LARGE SCALE GENOMIC DNA]</scope>
    <source>
        <strain evidence="2 3">JCM 11654</strain>
    </source>
</reference>
<dbReference type="RefSeq" id="WP_121689716.1">
    <property type="nucleotide sequence ID" value="NZ_RCUY01000018.1"/>
</dbReference>
<dbReference type="AlphaFoldDB" id="A0A3L7ADN0"/>
<evidence type="ECO:0000313" key="2">
    <source>
        <dbReference type="EMBL" id="RLP78576.1"/>
    </source>
</evidence>
<sequence length="78" mass="8376">MSASNVFDSARKKTPPTRVDDLKAGGALAEPMVMHSTRVPVSLNKAIKKLAVDEQATLQALTIEALETLLKLRGKSES</sequence>
<dbReference type="Proteomes" id="UP000269438">
    <property type="component" value="Unassembled WGS sequence"/>
</dbReference>
<name>A0A3L7ADN0_9MICO</name>
<keyword evidence="3" id="KW-1185">Reference proteome</keyword>
<accession>A0A3L7ADN0</accession>
<evidence type="ECO:0000313" key="3">
    <source>
        <dbReference type="Proteomes" id="UP000269438"/>
    </source>
</evidence>
<evidence type="ECO:0000256" key="1">
    <source>
        <dbReference type="SAM" id="MobiDB-lite"/>
    </source>
</evidence>
<gene>
    <name evidence="2" type="ORF">D9V34_17325</name>
</gene>
<comment type="caution">
    <text evidence="2">The sequence shown here is derived from an EMBL/GenBank/DDBJ whole genome shotgun (WGS) entry which is preliminary data.</text>
</comment>
<protein>
    <submittedName>
        <fullName evidence="2">Uncharacterized protein</fullName>
    </submittedName>
</protein>